<name>A0A423VJU7_CYTCH</name>
<keyword evidence="2" id="KW-1185">Reference proteome</keyword>
<dbReference type="AlphaFoldDB" id="A0A423VJU7"/>
<protein>
    <submittedName>
        <fullName evidence="1">Uncharacterized protein</fullName>
    </submittedName>
</protein>
<sequence length="242" mass="26858">MHNYCSKKFSSASKPRPHHIWQDGDIAFLKTCNAFSPRDYNELIASGYLHEKATCHPVIILKAHSGGAIITPISAFSSGADNNFLPPWQQFYHRHKSLDDFRAFIGTARPDNKHAFLHLADPKMKMPKPRASWVYLRNFWAVPNSVLGWFNKAPSLLQVSKDSLAQVRQDINQKYGSQLRDALDRLGAFPTAAPTSAPAPNYPHPESYAAPVMTISSQQATGKVFMTYSKVVSGTSGAVITQ</sequence>
<reference evidence="1 2" key="1">
    <citation type="submission" date="2015-09" db="EMBL/GenBank/DDBJ databases">
        <title>Host preference determinants of Valsa canker pathogens revealed by comparative genomics.</title>
        <authorList>
            <person name="Yin Z."/>
            <person name="Huang L."/>
        </authorList>
    </citation>
    <scope>NUCLEOTIDE SEQUENCE [LARGE SCALE GENOMIC DNA]</scope>
    <source>
        <strain evidence="1 2">YSFL</strain>
    </source>
</reference>
<dbReference type="OrthoDB" id="5243557at2759"/>
<evidence type="ECO:0000313" key="1">
    <source>
        <dbReference type="EMBL" id="ROV91281.1"/>
    </source>
</evidence>
<proteinExistence type="predicted"/>
<organism evidence="1 2">
    <name type="scientific">Cytospora chrysosperma</name>
    <name type="common">Cytospora canker fungus</name>
    <name type="synonym">Sphaeria chrysosperma</name>
    <dbReference type="NCBI Taxonomy" id="252740"/>
    <lineage>
        <taxon>Eukaryota</taxon>
        <taxon>Fungi</taxon>
        <taxon>Dikarya</taxon>
        <taxon>Ascomycota</taxon>
        <taxon>Pezizomycotina</taxon>
        <taxon>Sordariomycetes</taxon>
        <taxon>Sordariomycetidae</taxon>
        <taxon>Diaporthales</taxon>
        <taxon>Cytosporaceae</taxon>
        <taxon>Cytospora</taxon>
    </lineage>
</organism>
<comment type="caution">
    <text evidence="1">The sequence shown here is derived from an EMBL/GenBank/DDBJ whole genome shotgun (WGS) entry which is preliminary data.</text>
</comment>
<dbReference type="EMBL" id="LJZO01000044">
    <property type="protein sequence ID" value="ROV91281.1"/>
    <property type="molecule type" value="Genomic_DNA"/>
</dbReference>
<dbReference type="Proteomes" id="UP000284375">
    <property type="component" value="Unassembled WGS sequence"/>
</dbReference>
<evidence type="ECO:0000313" key="2">
    <source>
        <dbReference type="Proteomes" id="UP000284375"/>
    </source>
</evidence>
<gene>
    <name evidence="1" type="ORF">VSDG_07778</name>
</gene>
<accession>A0A423VJU7</accession>